<gene>
    <name evidence="3" type="ORF">BN1204_059910</name>
</gene>
<evidence type="ECO:0000313" key="3">
    <source>
        <dbReference type="EMBL" id="CEL70307.1"/>
    </source>
</evidence>
<dbReference type="NCBIfam" id="TIGR00251">
    <property type="entry name" value="DUF167 family protein"/>
    <property type="match status" value="1"/>
</dbReference>
<dbReference type="Pfam" id="PF02594">
    <property type="entry name" value="DUF167"/>
    <property type="match status" value="1"/>
</dbReference>
<sequence length="191" mass="20726">MRVGTVVGTAFLATLPRSASPGLFFSLTGRQQGSVLFNQRPAFIRGTAMPKGNRPATSAAVQKKKPEAGNKHEKKDERNTTDSQSDLPRFLRIVDGGLTLAVHAKPGAKQSQIPSINEQAEQLDVQIDAPAREGAANEELCDFLADALKLKKREVSLQSGHKSREKVLFIQTARTPAEIVTALRQHSETTS</sequence>
<feature type="compositionally biased region" description="Basic and acidic residues" evidence="2">
    <location>
        <begin position="64"/>
        <end position="80"/>
    </location>
</feature>
<comment type="similarity">
    <text evidence="1">Belongs to the UPF0235 family.</text>
</comment>
<evidence type="ECO:0000256" key="1">
    <source>
        <dbReference type="ARBA" id="ARBA00010364"/>
    </source>
</evidence>
<dbReference type="EMBL" id="LN714486">
    <property type="protein sequence ID" value="CEL70307.1"/>
    <property type="molecule type" value="Genomic_DNA"/>
</dbReference>
<dbReference type="InterPro" id="IPR003746">
    <property type="entry name" value="DUF167"/>
</dbReference>
<dbReference type="PANTHER" id="PTHR13420">
    <property type="entry name" value="UPF0235 PROTEIN C15ORF40"/>
    <property type="match status" value="1"/>
</dbReference>
<dbReference type="InterPro" id="IPR036591">
    <property type="entry name" value="YggU-like_sf"/>
</dbReference>
<dbReference type="HAMAP" id="MF_00634">
    <property type="entry name" value="UPF0235"/>
    <property type="match status" value="1"/>
</dbReference>
<dbReference type="SUPFAM" id="SSF69786">
    <property type="entry name" value="YggU-like"/>
    <property type="match status" value="1"/>
</dbReference>
<dbReference type="Gene3D" id="3.30.1200.10">
    <property type="entry name" value="YggU-like"/>
    <property type="match status" value="1"/>
</dbReference>
<proteinExistence type="inferred from homology"/>
<name>A0A0F7UQB7_NEOCL</name>
<evidence type="ECO:0000256" key="2">
    <source>
        <dbReference type="SAM" id="MobiDB-lite"/>
    </source>
</evidence>
<feature type="region of interest" description="Disordered" evidence="2">
    <location>
        <begin position="46"/>
        <end position="87"/>
    </location>
</feature>
<organism evidence="3">
    <name type="scientific">Neospora caninum (strain Liverpool)</name>
    <dbReference type="NCBI Taxonomy" id="572307"/>
    <lineage>
        <taxon>Eukaryota</taxon>
        <taxon>Sar</taxon>
        <taxon>Alveolata</taxon>
        <taxon>Apicomplexa</taxon>
        <taxon>Conoidasida</taxon>
        <taxon>Coccidia</taxon>
        <taxon>Eucoccidiorida</taxon>
        <taxon>Eimeriorina</taxon>
        <taxon>Sarcocystidae</taxon>
        <taxon>Neospora</taxon>
    </lineage>
</organism>
<dbReference type="PANTHER" id="PTHR13420:SF7">
    <property type="entry name" value="UPF0235 PROTEIN C15ORF40"/>
    <property type="match status" value="1"/>
</dbReference>
<dbReference type="GO" id="GO:0005737">
    <property type="term" value="C:cytoplasm"/>
    <property type="evidence" value="ECO:0007669"/>
    <property type="project" value="TreeGrafter"/>
</dbReference>
<dbReference type="SMART" id="SM01152">
    <property type="entry name" value="DUF167"/>
    <property type="match status" value="1"/>
</dbReference>
<protein>
    <submittedName>
        <fullName evidence="3">ACR, YggU family COG1872 domain-containing protein</fullName>
    </submittedName>
</protein>
<accession>A0A0F7UQB7</accession>
<dbReference type="AlphaFoldDB" id="A0A0F7UQB7"/>
<reference evidence="3" key="1">
    <citation type="journal article" date="2015" name="PLoS ONE">
        <title>Comprehensive Evaluation of Toxoplasma gondii VEG and Neospora caninum LIV Genomes with Tachyzoite Stage Transcriptome and Proteome Defines Novel Transcript Features.</title>
        <authorList>
            <person name="Ramaprasad A."/>
            <person name="Mourier T."/>
            <person name="Naeem R."/>
            <person name="Malas T.B."/>
            <person name="Moussa E."/>
            <person name="Panigrahi A."/>
            <person name="Vermont S.J."/>
            <person name="Otto T.D."/>
            <person name="Wastling J."/>
            <person name="Pain A."/>
        </authorList>
    </citation>
    <scope>NUCLEOTIDE SEQUENCE</scope>
    <source>
        <strain evidence="3">Liverpool</strain>
    </source>
</reference>